<dbReference type="AlphaFoldDB" id="A0A9P5ZVD4"/>
<accession>A0A9P5ZVD4</accession>
<dbReference type="OrthoDB" id="2976708at2759"/>
<keyword evidence="1" id="KW-1133">Transmembrane helix</keyword>
<evidence type="ECO:0000313" key="2">
    <source>
        <dbReference type="EMBL" id="KAF9492466.1"/>
    </source>
</evidence>
<dbReference type="EMBL" id="MU154601">
    <property type="protein sequence ID" value="KAF9492466.1"/>
    <property type="molecule type" value="Genomic_DNA"/>
</dbReference>
<protein>
    <submittedName>
        <fullName evidence="2">Uncharacterized protein</fullName>
    </submittedName>
</protein>
<keyword evidence="1" id="KW-0812">Transmembrane</keyword>
<proteinExistence type="predicted"/>
<feature type="transmembrane region" description="Helical" evidence="1">
    <location>
        <begin position="87"/>
        <end position="104"/>
    </location>
</feature>
<comment type="caution">
    <text evidence="2">The sequence shown here is derived from an EMBL/GenBank/DDBJ whole genome shotgun (WGS) entry which is preliminary data.</text>
</comment>
<evidence type="ECO:0000256" key="1">
    <source>
        <dbReference type="SAM" id="Phobius"/>
    </source>
</evidence>
<sequence length="284" mass="31869">MAHGVVGATVKSVENALTTKILMNSKTPSIFNPTLHSTHKKQTMIHKDKLQQFPSGLGLSGVFDVCQKDVNKPSTEQYIHVIKMTEAGGILVFTFVPFLLSLIHDTKSFRVDTTFKHTVGDLKEIEFTIWFAPVLCVVTIARVYSNKSTCKQYQAVFNSIQWLTLQHTSKPFCFKRLSEGGNLLTMGVDLEAAQVLCAGDLFLPTNQPGYSGIHTNDPEEIIQYFAPNTQTRATQSSLVEIMFVFFYMYDAGCVVLGCHKCVRFDEEVISLWNIPNLRDDKLLC</sequence>
<feature type="transmembrane region" description="Helical" evidence="1">
    <location>
        <begin position="127"/>
        <end position="144"/>
    </location>
</feature>
<reference evidence="2" key="1">
    <citation type="submission" date="2020-11" db="EMBL/GenBank/DDBJ databases">
        <authorList>
            <consortium name="DOE Joint Genome Institute"/>
            <person name="Ahrendt S."/>
            <person name="Riley R."/>
            <person name="Andreopoulos W."/>
            <person name="Labutti K."/>
            <person name="Pangilinan J."/>
            <person name="Ruiz-Duenas F.J."/>
            <person name="Barrasa J.M."/>
            <person name="Sanchez-Garcia M."/>
            <person name="Camarero S."/>
            <person name="Miyauchi S."/>
            <person name="Serrano A."/>
            <person name="Linde D."/>
            <person name="Babiker R."/>
            <person name="Drula E."/>
            <person name="Ayuso-Fernandez I."/>
            <person name="Pacheco R."/>
            <person name="Padilla G."/>
            <person name="Ferreira P."/>
            <person name="Barriuso J."/>
            <person name="Kellner H."/>
            <person name="Castanera R."/>
            <person name="Alfaro M."/>
            <person name="Ramirez L."/>
            <person name="Pisabarro A.G."/>
            <person name="Kuo A."/>
            <person name="Tritt A."/>
            <person name="Lipzen A."/>
            <person name="He G."/>
            <person name="Yan M."/>
            <person name="Ng V."/>
            <person name="Cullen D."/>
            <person name="Martin F."/>
            <person name="Rosso M.-N."/>
            <person name="Henrissat B."/>
            <person name="Hibbett D."/>
            <person name="Martinez A.T."/>
            <person name="Grigoriev I.V."/>
        </authorList>
    </citation>
    <scope>NUCLEOTIDE SEQUENCE</scope>
    <source>
        <strain evidence="2">ATCC 90797</strain>
    </source>
</reference>
<gene>
    <name evidence="2" type="ORF">BDN71DRAFT_1433242</name>
</gene>
<name>A0A9P5ZVD4_PLEER</name>
<organism evidence="2 3">
    <name type="scientific">Pleurotus eryngii</name>
    <name type="common">Boletus of the steppes</name>
    <dbReference type="NCBI Taxonomy" id="5323"/>
    <lineage>
        <taxon>Eukaryota</taxon>
        <taxon>Fungi</taxon>
        <taxon>Dikarya</taxon>
        <taxon>Basidiomycota</taxon>
        <taxon>Agaricomycotina</taxon>
        <taxon>Agaricomycetes</taxon>
        <taxon>Agaricomycetidae</taxon>
        <taxon>Agaricales</taxon>
        <taxon>Pleurotineae</taxon>
        <taxon>Pleurotaceae</taxon>
        <taxon>Pleurotus</taxon>
    </lineage>
</organism>
<keyword evidence="3" id="KW-1185">Reference proteome</keyword>
<dbReference type="Proteomes" id="UP000807025">
    <property type="component" value="Unassembled WGS sequence"/>
</dbReference>
<keyword evidence="1" id="KW-0472">Membrane</keyword>
<evidence type="ECO:0000313" key="3">
    <source>
        <dbReference type="Proteomes" id="UP000807025"/>
    </source>
</evidence>